<accession>A0A940YJZ1</accession>
<sequence length="228" mass="24362">MATLRLPRSSTRRPARWRSAVGRAVAIVLFSASLSTALQAAGHPLLEGCADPLTPDCAERLEHRALQAHAELARRESGQLQLSPPIEVARSPGTRWLGPLGDSGLQLLVEFAPAQPPAYRLAGEGAPPLTLPGPAWPAPGGRLLISTGTLAEGQPVVVLLGRVESRWRVLLRQEASPGGRLAFVGWRADGAAARLQWSCRGTPALALQLRDGPYGWDWVPPLPSRCAR</sequence>
<dbReference type="RefSeq" id="WP_210802742.1">
    <property type="nucleotide sequence ID" value="NZ_JAGQDE010000012.1"/>
</dbReference>
<reference evidence="2" key="1">
    <citation type="submission" date="2021-04" db="EMBL/GenBank/DDBJ databases">
        <title>The genome sequence of Ideonella sp. 4Y11.</title>
        <authorList>
            <person name="Liu Y."/>
        </authorList>
    </citation>
    <scope>NUCLEOTIDE SEQUENCE</scope>
    <source>
        <strain evidence="2">4Y11</strain>
    </source>
</reference>
<feature type="signal peptide" evidence="1">
    <location>
        <begin position="1"/>
        <end position="40"/>
    </location>
</feature>
<name>A0A940YJZ1_9BURK</name>
<protein>
    <submittedName>
        <fullName evidence="2">Uncharacterized protein</fullName>
    </submittedName>
</protein>
<evidence type="ECO:0000256" key="1">
    <source>
        <dbReference type="SAM" id="SignalP"/>
    </source>
</evidence>
<dbReference type="EMBL" id="JAGQDE010000012">
    <property type="protein sequence ID" value="MBQ0960062.1"/>
    <property type="molecule type" value="Genomic_DNA"/>
</dbReference>
<evidence type="ECO:0000313" key="3">
    <source>
        <dbReference type="Proteomes" id="UP000678374"/>
    </source>
</evidence>
<dbReference type="Proteomes" id="UP000678374">
    <property type="component" value="Unassembled WGS sequence"/>
</dbReference>
<organism evidence="2 3">
    <name type="scientific">Ideonella aquatica</name>
    <dbReference type="NCBI Taxonomy" id="2824119"/>
    <lineage>
        <taxon>Bacteria</taxon>
        <taxon>Pseudomonadati</taxon>
        <taxon>Pseudomonadota</taxon>
        <taxon>Betaproteobacteria</taxon>
        <taxon>Burkholderiales</taxon>
        <taxon>Sphaerotilaceae</taxon>
        <taxon>Ideonella</taxon>
    </lineage>
</organism>
<keyword evidence="3" id="KW-1185">Reference proteome</keyword>
<evidence type="ECO:0000313" key="2">
    <source>
        <dbReference type="EMBL" id="MBQ0960062.1"/>
    </source>
</evidence>
<proteinExistence type="predicted"/>
<keyword evidence="1" id="KW-0732">Signal</keyword>
<dbReference type="AlphaFoldDB" id="A0A940YJZ1"/>
<comment type="caution">
    <text evidence="2">The sequence shown here is derived from an EMBL/GenBank/DDBJ whole genome shotgun (WGS) entry which is preliminary data.</text>
</comment>
<gene>
    <name evidence="2" type="ORF">KAK06_14000</name>
</gene>
<feature type="chain" id="PRO_5036726741" evidence="1">
    <location>
        <begin position="41"/>
        <end position="228"/>
    </location>
</feature>